<feature type="region of interest" description="Disordered" evidence="1">
    <location>
        <begin position="1"/>
        <end position="114"/>
    </location>
</feature>
<name>A0AAV7W4U2_PLEWA</name>
<comment type="caution">
    <text evidence="2">The sequence shown here is derived from an EMBL/GenBank/DDBJ whole genome shotgun (WGS) entry which is preliminary data.</text>
</comment>
<reference evidence="2" key="1">
    <citation type="journal article" date="2022" name="bioRxiv">
        <title>Sequencing and chromosome-scale assembly of the giantPleurodeles waltlgenome.</title>
        <authorList>
            <person name="Brown T."/>
            <person name="Elewa A."/>
            <person name="Iarovenko S."/>
            <person name="Subramanian E."/>
            <person name="Araus A.J."/>
            <person name="Petzold A."/>
            <person name="Susuki M."/>
            <person name="Suzuki K.-i.T."/>
            <person name="Hayashi T."/>
            <person name="Toyoda A."/>
            <person name="Oliveira C."/>
            <person name="Osipova E."/>
            <person name="Leigh N.D."/>
            <person name="Simon A."/>
            <person name="Yun M.H."/>
        </authorList>
    </citation>
    <scope>NUCLEOTIDE SEQUENCE</scope>
    <source>
        <strain evidence="2">20211129_DDA</strain>
        <tissue evidence="2">Liver</tissue>
    </source>
</reference>
<evidence type="ECO:0000256" key="1">
    <source>
        <dbReference type="SAM" id="MobiDB-lite"/>
    </source>
</evidence>
<dbReference type="Proteomes" id="UP001066276">
    <property type="component" value="Chromosome 1_2"/>
</dbReference>
<proteinExistence type="predicted"/>
<dbReference type="EMBL" id="JANPWB010000002">
    <property type="protein sequence ID" value="KAJ1207981.1"/>
    <property type="molecule type" value="Genomic_DNA"/>
</dbReference>
<protein>
    <submittedName>
        <fullName evidence="2">Uncharacterized protein</fullName>
    </submittedName>
</protein>
<evidence type="ECO:0000313" key="3">
    <source>
        <dbReference type="Proteomes" id="UP001066276"/>
    </source>
</evidence>
<keyword evidence="3" id="KW-1185">Reference proteome</keyword>
<organism evidence="2 3">
    <name type="scientific">Pleurodeles waltl</name>
    <name type="common">Iberian ribbed newt</name>
    <dbReference type="NCBI Taxonomy" id="8319"/>
    <lineage>
        <taxon>Eukaryota</taxon>
        <taxon>Metazoa</taxon>
        <taxon>Chordata</taxon>
        <taxon>Craniata</taxon>
        <taxon>Vertebrata</taxon>
        <taxon>Euteleostomi</taxon>
        <taxon>Amphibia</taxon>
        <taxon>Batrachia</taxon>
        <taxon>Caudata</taxon>
        <taxon>Salamandroidea</taxon>
        <taxon>Salamandridae</taxon>
        <taxon>Pleurodelinae</taxon>
        <taxon>Pleurodeles</taxon>
    </lineage>
</organism>
<accession>A0AAV7W4U2</accession>
<evidence type="ECO:0000313" key="2">
    <source>
        <dbReference type="EMBL" id="KAJ1207981.1"/>
    </source>
</evidence>
<gene>
    <name evidence="2" type="ORF">NDU88_003371</name>
</gene>
<dbReference type="AlphaFoldDB" id="A0AAV7W4U2"/>
<sequence length="114" mass="12531">MPSLAPPPHSSHSAVSRWGRTAQAPLGGEPRPLILLARARDPLFQRPRASRKPPGGARLTPSPPRDAASPSELGETALALQQRLRRRQPGFFVGPRRSLRIRHPSRPPSWLLPP</sequence>